<dbReference type="EMBL" id="CP020811">
    <property type="protein sequence ID" value="ART74301.1"/>
    <property type="molecule type" value="Genomic_DNA"/>
</dbReference>
<feature type="transmembrane region" description="Helical" evidence="2">
    <location>
        <begin position="108"/>
        <end position="129"/>
    </location>
</feature>
<evidence type="ECO:0000256" key="2">
    <source>
        <dbReference type="SAM" id="Phobius"/>
    </source>
</evidence>
<geneLocation type="plasmid" evidence="3 4">
    <name>unnamed2</name>
</geneLocation>
<proteinExistence type="predicted"/>
<feature type="region of interest" description="Disordered" evidence="1">
    <location>
        <begin position="296"/>
        <end position="315"/>
    </location>
</feature>
<accession>A0A1Y0CGB0</accession>
<dbReference type="KEGG" id="mdx:BTO20_37325"/>
<feature type="region of interest" description="Disordered" evidence="1">
    <location>
        <begin position="1"/>
        <end position="68"/>
    </location>
</feature>
<dbReference type="Gene3D" id="2.60.120.260">
    <property type="entry name" value="Galactose-binding domain-like"/>
    <property type="match status" value="1"/>
</dbReference>
<feature type="region of interest" description="Disordered" evidence="1">
    <location>
        <begin position="131"/>
        <end position="170"/>
    </location>
</feature>
<dbReference type="Proteomes" id="UP000195331">
    <property type="component" value="Plasmid unnamed2"/>
</dbReference>
<organism evidence="3 4">
    <name type="scientific">Mycobacterium dioxanotrophicus</name>
    <dbReference type="NCBI Taxonomy" id="482462"/>
    <lineage>
        <taxon>Bacteria</taxon>
        <taxon>Bacillati</taxon>
        <taxon>Actinomycetota</taxon>
        <taxon>Actinomycetes</taxon>
        <taxon>Mycobacteriales</taxon>
        <taxon>Mycobacteriaceae</taxon>
        <taxon>Mycobacterium</taxon>
    </lineage>
</organism>
<reference evidence="3 4" key="1">
    <citation type="submission" date="2017-04" db="EMBL/GenBank/DDBJ databases">
        <title>Whole Genome Sequence of 1,4-Dioxane Degrading Bacterium Mycobacterium dioxanotrophicus PH-06.</title>
        <authorList>
            <person name="He Y."/>
        </authorList>
    </citation>
    <scope>NUCLEOTIDE SEQUENCE [LARGE SCALE GENOMIC DNA]</scope>
    <source>
        <strain evidence="3 4">PH-06</strain>
        <plasmid evidence="3 4">unnamed2</plasmid>
    </source>
</reference>
<gene>
    <name evidence="3" type="ORF">BTO20_37325</name>
</gene>
<dbReference type="SUPFAM" id="SSF49785">
    <property type="entry name" value="Galactose-binding domain-like"/>
    <property type="match status" value="1"/>
</dbReference>
<evidence type="ECO:0000313" key="4">
    <source>
        <dbReference type="Proteomes" id="UP000195331"/>
    </source>
</evidence>
<keyword evidence="4" id="KW-1185">Reference proteome</keyword>
<keyword evidence="2" id="KW-0812">Transmembrane</keyword>
<dbReference type="RefSeq" id="WP_087083504.1">
    <property type="nucleotide sequence ID" value="NZ_CP020811.1"/>
</dbReference>
<evidence type="ECO:0000256" key="1">
    <source>
        <dbReference type="SAM" id="MobiDB-lite"/>
    </source>
</evidence>
<sequence>MADTAEPLTDDRWVDELMSGADRGAAPAAGTVHSGEVAFDVDDTGPAAETDPTSEHDDSEGDTDPNLEPVAATAADEMPVDLDAPDAPAAEDDATGATRADAGAKRTALALGVGLVVAVTAIVAALVSFSDDSTPTQQRSDAPAATPVAQPQPVPTSAAPTLPQDQSLPYTASAPCAAGSTSAQSLTDTATDSAWVCARGSRDEALEGKVLTVDFGKTYMISGVEATPGWVAKTPGGQDRWLQHRVVTRLQYIFLNGNVVSDIFTHDTGNVHGPVTAALPRRVLASRVNVVVLQTSRPPTSPLPATDPAGLPEAQPGLVESLLGEGGRPLSEAPQSPEPYPDLTVPGSGSDPVDNTFAMSALKFLGYQP</sequence>
<name>A0A1Y0CGB0_9MYCO</name>
<keyword evidence="3" id="KW-0614">Plasmid</keyword>
<evidence type="ECO:0008006" key="5">
    <source>
        <dbReference type="Google" id="ProtNLM"/>
    </source>
</evidence>
<dbReference type="InterPro" id="IPR008979">
    <property type="entry name" value="Galactose-bd-like_sf"/>
</dbReference>
<evidence type="ECO:0000313" key="3">
    <source>
        <dbReference type="EMBL" id="ART74301.1"/>
    </source>
</evidence>
<feature type="region of interest" description="Disordered" evidence="1">
    <location>
        <begin position="320"/>
        <end position="352"/>
    </location>
</feature>
<keyword evidence="2" id="KW-0472">Membrane</keyword>
<protein>
    <recommendedName>
        <fullName evidence="5">F5/8 type C domain-containing protein</fullName>
    </recommendedName>
</protein>
<dbReference type="OrthoDB" id="4526353at2"/>
<feature type="compositionally biased region" description="Polar residues" evidence="1">
    <location>
        <begin position="131"/>
        <end position="140"/>
    </location>
</feature>
<keyword evidence="2" id="KW-1133">Transmembrane helix</keyword>
<dbReference type="AlphaFoldDB" id="A0A1Y0CGB0"/>
<feature type="compositionally biased region" description="Low complexity" evidence="1">
    <location>
        <begin position="142"/>
        <end position="161"/>
    </location>
</feature>